<dbReference type="Proteomes" id="UP000838878">
    <property type="component" value="Chromosome 1"/>
</dbReference>
<dbReference type="PROSITE" id="PS00221">
    <property type="entry name" value="MIP"/>
    <property type="match status" value="1"/>
</dbReference>
<feature type="transmembrane region" description="Helical" evidence="8">
    <location>
        <begin position="188"/>
        <end position="207"/>
    </location>
</feature>
<feature type="non-terminal residue" evidence="9">
    <location>
        <position position="268"/>
    </location>
</feature>
<keyword evidence="4 7" id="KW-0812">Transmembrane</keyword>
<keyword evidence="5 8" id="KW-1133">Transmembrane helix</keyword>
<sequence length="268" mass="28929">MDAGHEIVTEDLVVKEITRSRQPKNKIISWCSDSWRAILAEFLATISLLFFGCMTCVPIDNLPMNPPLYGPLGFGLIVILNIQIFGHISGAHMNPAVTLSAIIWGKISVVLGIGYIIVQFFGAIIGYGVLVGLSPANISTAVCITQPHARFTEYQALGVEILLTTGLVLANCAVWDPVNVNNNESSSIKFGLIVAALCVAGGPLTGASMNPARSLGPAIWTNTWNAHWVYYAGPFLGSASATVFYKYVWLLKVKEPETLSWTGSKCRV</sequence>
<evidence type="ECO:0000256" key="6">
    <source>
        <dbReference type="ARBA" id="ARBA00023136"/>
    </source>
</evidence>
<gene>
    <name evidence="9" type="ORF">BINO364_LOCUS717</name>
</gene>
<accession>A0A8J9UH10</accession>
<protein>
    <submittedName>
        <fullName evidence="9">Uncharacterized protein</fullName>
    </submittedName>
</protein>
<dbReference type="InterPro" id="IPR023271">
    <property type="entry name" value="Aquaporin-like"/>
</dbReference>
<dbReference type="PRINTS" id="PR00783">
    <property type="entry name" value="MINTRINSICP"/>
</dbReference>
<evidence type="ECO:0000256" key="1">
    <source>
        <dbReference type="ARBA" id="ARBA00004141"/>
    </source>
</evidence>
<evidence type="ECO:0000256" key="7">
    <source>
        <dbReference type="RuleBase" id="RU000477"/>
    </source>
</evidence>
<dbReference type="PANTHER" id="PTHR19139">
    <property type="entry name" value="AQUAPORIN TRANSPORTER"/>
    <property type="match status" value="1"/>
</dbReference>
<dbReference type="Pfam" id="PF00230">
    <property type="entry name" value="MIP"/>
    <property type="match status" value="1"/>
</dbReference>
<dbReference type="GO" id="GO:0015267">
    <property type="term" value="F:channel activity"/>
    <property type="evidence" value="ECO:0007669"/>
    <property type="project" value="InterPro"/>
</dbReference>
<dbReference type="OrthoDB" id="3222at2759"/>
<dbReference type="InterPro" id="IPR022357">
    <property type="entry name" value="MIP_CS"/>
</dbReference>
<dbReference type="SUPFAM" id="SSF81338">
    <property type="entry name" value="Aquaporin-like"/>
    <property type="match status" value="1"/>
</dbReference>
<dbReference type="AlphaFoldDB" id="A0A8J9UH10"/>
<feature type="transmembrane region" description="Helical" evidence="8">
    <location>
        <begin position="228"/>
        <end position="248"/>
    </location>
</feature>
<evidence type="ECO:0000256" key="2">
    <source>
        <dbReference type="ARBA" id="ARBA00006175"/>
    </source>
</evidence>
<reference evidence="9" key="1">
    <citation type="submission" date="2021-12" db="EMBL/GenBank/DDBJ databases">
        <authorList>
            <person name="Martin H S."/>
        </authorList>
    </citation>
    <scope>NUCLEOTIDE SEQUENCE</scope>
</reference>
<evidence type="ECO:0000256" key="8">
    <source>
        <dbReference type="SAM" id="Phobius"/>
    </source>
</evidence>
<proteinExistence type="inferred from homology"/>
<dbReference type="PANTHER" id="PTHR19139:SF270">
    <property type="entry name" value="ENTOMOGLYCEROPORIN 1-RELATED"/>
    <property type="match status" value="1"/>
</dbReference>
<evidence type="ECO:0000313" key="9">
    <source>
        <dbReference type="EMBL" id="CAH0713567.1"/>
    </source>
</evidence>
<dbReference type="EMBL" id="OV170221">
    <property type="protein sequence ID" value="CAH0713567.1"/>
    <property type="molecule type" value="Genomic_DNA"/>
</dbReference>
<feature type="transmembrane region" description="Helical" evidence="8">
    <location>
        <begin position="156"/>
        <end position="176"/>
    </location>
</feature>
<comment type="similarity">
    <text evidence="2 7">Belongs to the MIP/aquaporin (TC 1.A.8) family.</text>
</comment>
<evidence type="ECO:0000256" key="3">
    <source>
        <dbReference type="ARBA" id="ARBA00022448"/>
    </source>
</evidence>
<dbReference type="GO" id="GO:0005886">
    <property type="term" value="C:plasma membrane"/>
    <property type="evidence" value="ECO:0007669"/>
    <property type="project" value="TreeGrafter"/>
</dbReference>
<dbReference type="InterPro" id="IPR034294">
    <property type="entry name" value="Aquaporin_transptr"/>
</dbReference>
<dbReference type="Gene3D" id="1.20.1080.10">
    <property type="entry name" value="Glycerol uptake facilitator protein"/>
    <property type="match status" value="1"/>
</dbReference>
<keyword evidence="3 7" id="KW-0813">Transport</keyword>
<feature type="transmembrane region" description="Helical" evidence="8">
    <location>
        <begin position="68"/>
        <end position="85"/>
    </location>
</feature>
<keyword evidence="6 8" id="KW-0472">Membrane</keyword>
<evidence type="ECO:0000256" key="5">
    <source>
        <dbReference type="ARBA" id="ARBA00022989"/>
    </source>
</evidence>
<evidence type="ECO:0000256" key="4">
    <source>
        <dbReference type="ARBA" id="ARBA00022692"/>
    </source>
</evidence>
<comment type="subcellular location">
    <subcellularLocation>
        <location evidence="1">Membrane</location>
        <topology evidence="1">Multi-pass membrane protein</topology>
    </subcellularLocation>
</comment>
<evidence type="ECO:0000313" key="10">
    <source>
        <dbReference type="Proteomes" id="UP000838878"/>
    </source>
</evidence>
<name>A0A8J9UH10_9NEOP</name>
<feature type="transmembrane region" description="Helical" evidence="8">
    <location>
        <begin position="42"/>
        <end position="62"/>
    </location>
</feature>
<keyword evidence="10" id="KW-1185">Reference proteome</keyword>
<dbReference type="InterPro" id="IPR000425">
    <property type="entry name" value="MIP"/>
</dbReference>
<organism evidence="9 10">
    <name type="scientific">Brenthis ino</name>
    <name type="common">lesser marbled fritillary</name>
    <dbReference type="NCBI Taxonomy" id="405034"/>
    <lineage>
        <taxon>Eukaryota</taxon>
        <taxon>Metazoa</taxon>
        <taxon>Ecdysozoa</taxon>
        <taxon>Arthropoda</taxon>
        <taxon>Hexapoda</taxon>
        <taxon>Insecta</taxon>
        <taxon>Pterygota</taxon>
        <taxon>Neoptera</taxon>
        <taxon>Endopterygota</taxon>
        <taxon>Lepidoptera</taxon>
        <taxon>Glossata</taxon>
        <taxon>Ditrysia</taxon>
        <taxon>Papilionoidea</taxon>
        <taxon>Nymphalidae</taxon>
        <taxon>Heliconiinae</taxon>
        <taxon>Argynnini</taxon>
        <taxon>Brenthis</taxon>
    </lineage>
</organism>